<reference evidence="6" key="1">
    <citation type="submission" date="2024-04" db="EMBL/GenBank/DDBJ databases">
        <authorList>
            <consortium name="Molecular Ecology Group"/>
        </authorList>
    </citation>
    <scope>NUCLEOTIDE SEQUENCE</scope>
</reference>
<dbReference type="PANTHER" id="PTHR46511:SF1">
    <property type="entry name" value="MORN REPEAT-CONTAINING PROTEIN 3"/>
    <property type="match status" value="1"/>
</dbReference>
<protein>
    <recommendedName>
        <fullName evidence="4">MORN repeat-containing protein 3</fullName>
    </recommendedName>
</protein>
<dbReference type="SMART" id="SM00698">
    <property type="entry name" value="MORN"/>
    <property type="match status" value="6"/>
</dbReference>
<evidence type="ECO:0000256" key="3">
    <source>
        <dbReference type="ARBA" id="ARBA00023329"/>
    </source>
</evidence>
<organism evidence="6 7">
    <name type="scientific">Lasius platythorax</name>
    <dbReference type="NCBI Taxonomy" id="488582"/>
    <lineage>
        <taxon>Eukaryota</taxon>
        <taxon>Metazoa</taxon>
        <taxon>Ecdysozoa</taxon>
        <taxon>Arthropoda</taxon>
        <taxon>Hexapoda</taxon>
        <taxon>Insecta</taxon>
        <taxon>Pterygota</taxon>
        <taxon>Neoptera</taxon>
        <taxon>Endopterygota</taxon>
        <taxon>Hymenoptera</taxon>
        <taxon>Apocrita</taxon>
        <taxon>Aculeata</taxon>
        <taxon>Formicoidea</taxon>
        <taxon>Formicidae</taxon>
        <taxon>Formicinae</taxon>
        <taxon>Lasius</taxon>
        <taxon>Lasius</taxon>
    </lineage>
</organism>
<evidence type="ECO:0000313" key="6">
    <source>
        <dbReference type="EMBL" id="CAL1684854.1"/>
    </source>
</evidence>
<dbReference type="SUPFAM" id="SSF82185">
    <property type="entry name" value="Histone H3 K4-specific methyltransferase SET7/9 N-terminal domain"/>
    <property type="match status" value="2"/>
</dbReference>
<dbReference type="EMBL" id="OZ034828">
    <property type="protein sequence ID" value="CAL1684854.1"/>
    <property type="molecule type" value="Genomic_DNA"/>
</dbReference>
<dbReference type="Gene3D" id="2.20.110.10">
    <property type="entry name" value="Histone H3 K4-specific methyltransferase SET7/9 N-terminal domain"/>
    <property type="match status" value="3"/>
</dbReference>
<evidence type="ECO:0000256" key="1">
    <source>
        <dbReference type="ARBA" id="ARBA00004218"/>
    </source>
</evidence>
<name>A0AAV2NYI3_9HYME</name>
<proteinExistence type="predicted"/>
<comment type="function">
    <text evidence="5">Assembles a suppression complex (suppresome) by tethering SIRT1 and MDM2 to regulate composite modifications of p53/TP53. Confers both deacetylation-mediated functional inactivation, by SIRT1, and ubiquitination-dependent degradation, by MDM2, of p53/TP53, promoting a proliferative and cell survival behaviors. May play a role in the regulation of spermatogenesis.</text>
</comment>
<keyword evidence="3" id="KW-0968">Cytoplasmic vesicle</keyword>
<evidence type="ECO:0000256" key="4">
    <source>
        <dbReference type="ARBA" id="ARBA00039854"/>
    </source>
</evidence>
<evidence type="ECO:0000256" key="5">
    <source>
        <dbReference type="ARBA" id="ARBA00045851"/>
    </source>
</evidence>
<dbReference type="Proteomes" id="UP001497644">
    <property type="component" value="Chromosome 5"/>
</dbReference>
<dbReference type="InterPro" id="IPR052472">
    <property type="entry name" value="MORN3"/>
</dbReference>
<keyword evidence="7" id="KW-1185">Reference proteome</keyword>
<dbReference type="PANTHER" id="PTHR46511">
    <property type="entry name" value="MORN REPEAT-CONTAINING PROTEIN 3"/>
    <property type="match status" value="1"/>
</dbReference>
<gene>
    <name evidence="6" type="ORF">LPLAT_LOCUS10388</name>
</gene>
<dbReference type="GO" id="GO:0001669">
    <property type="term" value="C:acrosomal vesicle"/>
    <property type="evidence" value="ECO:0007669"/>
    <property type="project" value="UniProtKB-SubCell"/>
</dbReference>
<evidence type="ECO:0000313" key="7">
    <source>
        <dbReference type="Proteomes" id="UP001497644"/>
    </source>
</evidence>
<sequence>MPFLKVQKATWCEQRIESCKRNGWRHAIYTPEAKRVVKAHYKGEWRNDKREGKGIGVSSHGWMYEGDWLKDRRHGYGILSKISEDGNIRKVYAGDWAEGRRHGFGSNWYKNGSYYEGTFRKNKRDGYGRIWYKCGSGYYQGAWSNDRYHGEGIFVQENGNLYEGQFINGKKEGRGVFYHFDSHQVQKGRWENDVCVNSTIEDIDYHRQSSLYPTLLRIPRINNQAVPHL</sequence>
<accession>A0AAV2NYI3</accession>
<evidence type="ECO:0000256" key="2">
    <source>
        <dbReference type="ARBA" id="ARBA00022737"/>
    </source>
</evidence>
<dbReference type="Pfam" id="PF02493">
    <property type="entry name" value="MORN"/>
    <property type="match status" value="6"/>
</dbReference>
<keyword evidence="2" id="KW-0677">Repeat</keyword>
<comment type="subcellular location">
    <subcellularLocation>
        <location evidence="1">Cytoplasmic vesicle</location>
        <location evidence="1">Secretory vesicle</location>
        <location evidence="1">Acrosome</location>
    </subcellularLocation>
</comment>
<dbReference type="InterPro" id="IPR003409">
    <property type="entry name" value="MORN"/>
</dbReference>
<dbReference type="AlphaFoldDB" id="A0AAV2NYI3"/>